<protein>
    <submittedName>
        <fullName evidence="2">Uncharacterized protein</fullName>
    </submittedName>
</protein>
<organism evidence="2 3">
    <name type="scientific">Glomus cerebriforme</name>
    <dbReference type="NCBI Taxonomy" id="658196"/>
    <lineage>
        <taxon>Eukaryota</taxon>
        <taxon>Fungi</taxon>
        <taxon>Fungi incertae sedis</taxon>
        <taxon>Mucoromycota</taxon>
        <taxon>Glomeromycotina</taxon>
        <taxon>Glomeromycetes</taxon>
        <taxon>Glomerales</taxon>
        <taxon>Glomeraceae</taxon>
        <taxon>Glomus</taxon>
    </lineage>
</organism>
<evidence type="ECO:0000313" key="3">
    <source>
        <dbReference type="Proteomes" id="UP000265703"/>
    </source>
</evidence>
<evidence type="ECO:0000313" key="2">
    <source>
        <dbReference type="EMBL" id="RIA85357.1"/>
    </source>
</evidence>
<dbReference type="AlphaFoldDB" id="A0A397SN26"/>
<feature type="compositionally biased region" description="Basic residues" evidence="1">
    <location>
        <begin position="84"/>
        <end position="94"/>
    </location>
</feature>
<dbReference type="OrthoDB" id="2438569at2759"/>
<dbReference type="EMBL" id="QKYT01000431">
    <property type="protein sequence ID" value="RIA85357.1"/>
    <property type="molecule type" value="Genomic_DNA"/>
</dbReference>
<sequence length="448" mass="51914">MVKNPDAVDKSKSINKYSSIIMKAIKLNRGRIQNDWEDWKKERTKSITVTNIVETNFVHNEYNSTFNTQTLGKRNSKDSSKKNASARRKTKRVKLPNSDEDLHNNKNSSESQSTDENPTNGSETPPPRSPPNKEKLLSTPNKRNMHDVEIVRYLDVLKNCLKHNRVLNDASPVWTKPLEAYLDNAFKKERDEFKMSIMQEIKEDKGNHFCLNGFVDIRGVRLLDDKEILHVEVSGPPSLPTKRHTRGDTKKSLHTDILNLISILLDHLDLSVEVATQIKVFSFQVIDKVHNQSVPKSINLHPGYDIEYIRNYALQALIKALITEGHESYYHVFCLFGLSGQRVTKTYYSNYEGREVAIGYHRPNILNSKMAICFDCWKLVKITDEKPKKTYFSGWRRYGYEIKPEDLMKHYWNNECFKANKYIEAHLLTSLKSEILHEKSSNRRGIIS</sequence>
<feature type="compositionally biased region" description="Polar residues" evidence="1">
    <location>
        <begin position="105"/>
        <end position="123"/>
    </location>
</feature>
<gene>
    <name evidence="2" type="ORF">C1645_830914</name>
</gene>
<evidence type="ECO:0000256" key="1">
    <source>
        <dbReference type="SAM" id="MobiDB-lite"/>
    </source>
</evidence>
<comment type="caution">
    <text evidence="2">The sequence shown here is derived from an EMBL/GenBank/DDBJ whole genome shotgun (WGS) entry which is preliminary data.</text>
</comment>
<reference evidence="2 3" key="1">
    <citation type="submission" date="2018-06" db="EMBL/GenBank/DDBJ databases">
        <title>Comparative genomics reveals the genomic features of Rhizophagus irregularis, R. cerebriforme, R. diaphanum and Gigaspora rosea, and their symbiotic lifestyle signature.</title>
        <authorList>
            <person name="Morin E."/>
            <person name="San Clemente H."/>
            <person name="Chen E.C.H."/>
            <person name="De La Providencia I."/>
            <person name="Hainaut M."/>
            <person name="Kuo A."/>
            <person name="Kohler A."/>
            <person name="Murat C."/>
            <person name="Tang N."/>
            <person name="Roy S."/>
            <person name="Loubradou J."/>
            <person name="Henrissat B."/>
            <person name="Grigoriev I.V."/>
            <person name="Corradi N."/>
            <person name="Roux C."/>
            <person name="Martin F.M."/>
        </authorList>
    </citation>
    <scope>NUCLEOTIDE SEQUENCE [LARGE SCALE GENOMIC DNA]</scope>
    <source>
        <strain evidence="2 3">DAOM 227022</strain>
    </source>
</reference>
<accession>A0A397SN26</accession>
<name>A0A397SN26_9GLOM</name>
<keyword evidence="3" id="KW-1185">Reference proteome</keyword>
<proteinExistence type="predicted"/>
<feature type="region of interest" description="Disordered" evidence="1">
    <location>
        <begin position="68"/>
        <end position="143"/>
    </location>
</feature>
<dbReference type="Proteomes" id="UP000265703">
    <property type="component" value="Unassembled WGS sequence"/>
</dbReference>